<proteinExistence type="predicted"/>
<dbReference type="RefSeq" id="WP_087462852.1">
    <property type="nucleotide sequence ID" value="NZ_CP021425.1"/>
</dbReference>
<feature type="signal peptide" evidence="1">
    <location>
        <begin position="1"/>
        <end position="27"/>
    </location>
</feature>
<dbReference type="OrthoDB" id="277577at2"/>
<dbReference type="Proteomes" id="UP000196027">
    <property type="component" value="Chromosome"/>
</dbReference>
<evidence type="ECO:0000256" key="1">
    <source>
        <dbReference type="SAM" id="SignalP"/>
    </source>
</evidence>
<organism evidence="2 3">
    <name type="scientific">Oleiphilus messinensis</name>
    <dbReference type="NCBI Taxonomy" id="141451"/>
    <lineage>
        <taxon>Bacteria</taxon>
        <taxon>Pseudomonadati</taxon>
        <taxon>Pseudomonadota</taxon>
        <taxon>Gammaproteobacteria</taxon>
        <taxon>Oceanospirillales</taxon>
        <taxon>Oleiphilaceae</taxon>
        <taxon>Oleiphilus</taxon>
    </lineage>
</organism>
<evidence type="ECO:0008006" key="4">
    <source>
        <dbReference type="Google" id="ProtNLM"/>
    </source>
</evidence>
<dbReference type="AlphaFoldDB" id="A0A1Y0IBX5"/>
<name>A0A1Y0IBX5_9GAMM</name>
<reference evidence="2 3" key="1">
    <citation type="submission" date="2017-05" db="EMBL/GenBank/DDBJ databases">
        <title>Genomic insights into alkan degradation activity of Oleiphilus messinensis.</title>
        <authorList>
            <person name="Kozyavkin S.A."/>
            <person name="Slesarev A.I."/>
            <person name="Golyshin P.N."/>
            <person name="Korzhenkov A."/>
            <person name="Golyshina O.N."/>
            <person name="Toshchakov S.V."/>
        </authorList>
    </citation>
    <scope>NUCLEOTIDE SEQUENCE [LARGE SCALE GENOMIC DNA]</scope>
    <source>
        <strain evidence="2 3">ME102</strain>
    </source>
</reference>
<dbReference type="InterPro" id="IPR025293">
    <property type="entry name" value="YfiR/HmsC-like"/>
</dbReference>
<keyword evidence="1" id="KW-0732">Signal</keyword>
<gene>
    <name evidence="2" type="ORF">OLMES_4008</name>
</gene>
<dbReference type="KEGG" id="ome:OLMES_4008"/>
<sequence length="181" mass="19536">MIFCSRLVRLTGFLAAVLFGSSSLGYAADVTYQIKASYIFNMLQFVEFPPRHGADAGQLNVCILGEDRFGAALDEIDGAELAQGRVKVSRLGHYSDATDLSPCKVLYVVDSEHSVVETVLSAIDASGTLTMGESSSFVGSGGLIEFFIQDDQIRFRINGKLINTTDFKVAAQLIELGVVIK</sequence>
<evidence type="ECO:0000313" key="2">
    <source>
        <dbReference type="EMBL" id="ARU58027.1"/>
    </source>
</evidence>
<keyword evidence="3" id="KW-1185">Reference proteome</keyword>
<accession>A0A1Y0IBX5</accession>
<dbReference type="Pfam" id="PF13689">
    <property type="entry name" value="DUF4154"/>
    <property type="match status" value="1"/>
</dbReference>
<evidence type="ECO:0000313" key="3">
    <source>
        <dbReference type="Proteomes" id="UP000196027"/>
    </source>
</evidence>
<feature type="chain" id="PRO_5012259741" description="Transmembrane protein" evidence="1">
    <location>
        <begin position="28"/>
        <end position="181"/>
    </location>
</feature>
<protein>
    <recommendedName>
        <fullName evidence="4">Transmembrane protein</fullName>
    </recommendedName>
</protein>
<dbReference type="EMBL" id="CP021425">
    <property type="protein sequence ID" value="ARU58027.1"/>
    <property type="molecule type" value="Genomic_DNA"/>
</dbReference>